<evidence type="ECO:0000256" key="1">
    <source>
        <dbReference type="SAM" id="MobiDB-lite"/>
    </source>
</evidence>
<feature type="compositionally biased region" description="Basic and acidic residues" evidence="1">
    <location>
        <begin position="406"/>
        <end position="422"/>
    </location>
</feature>
<feature type="region of interest" description="Disordered" evidence="1">
    <location>
        <begin position="406"/>
        <end position="431"/>
    </location>
</feature>
<reference evidence="3" key="1">
    <citation type="submission" date="2021-11" db="EMBL/GenBank/DDBJ databases">
        <authorList>
            <person name="Herlambang A."/>
            <person name="Guo Y."/>
            <person name="Takashima Y."/>
            <person name="Nishizawa T."/>
        </authorList>
    </citation>
    <scope>NUCLEOTIDE SEQUENCE</scope>
    <source>
        <strain evidence="3">E1425</strain>
    </source>
</reference>
<dbReference type="PANTHER" id="PTHR13439">
    <property type="entry name" value="CT120 PROTEIN"/>
    <property type="match status" value="1"/>
</dbReference>
<dbReference type="GO" id="GO:0005783">
    <property type="term" value="C:endoplasmic reticulum"/>
    <property type="evidence" value="ECO:0007669"/>
    <property type="project" value="TreeGrafter"/>
</dbReference>
<dbReference type="InterPro" id="IPR050846">
    <property type="entry name" value="TLCD"/>
</dbReference>
<keyword evidence="2" id="KW-1133">Transmembrane helix</keyword>
<name>A0A9P3H5Y0_9FUNG</name>
<evidence type="ECO:0008006" key="5">
    <source>
        <dbReference type="Google" id="ProtNLM"/>
    </source>
</evidence>
<reference evidence="3" key="2">
    <citation type="journal article" date="2022" name="Microbiol. Resour. Announc.">
        <title>Whole-Genome Sequence of Entomortierella parvispora E1425, a Mucoromycotan Fungus Associated with Burkholderiaceae-Related Endosymbiotic Bacteria.</title>
        <authorList>
            <person name="Herlambang A."/>
            <person name="Guo Y."/>
            <person name="Takashima Y."/>
            <person name="Narisawa K."/>
            <person name="Ohta H."/>
            <person name="Nishizawa T."/>
        </authorList>
    </citation>
    <scope>NUCLEOTIDE SEQUENCE</scope>
    <source>
        <strain evidence="3">E1425</strain>
    </source>
</reference>
<keyword evidence="2" id="KW-0472">Membrane</keyword>
<evidence type="ECO:0000313" key="4">
    <source>
        <dbReference type="Proteomes" id="UP000827284"/>
    </source>
</evidence>
<keyword evidence="2" id="KW-0812">Transmembrane</keyword>
<dbReference type="OrthoDB" id="341353at2759"/>
<accession>A0A9P3H5Y0</accession>
<keyword evidence="4" id="KW-1185">Reference proteome</keyword>
<proteinExistence type="predicted"/>
<dbReference type="Proteomes" id="UP000827284">
    <property type="component" value="Unassembled WGS sequence"/>
</dbReference>
<dbReference type="EMBL" id="BQFW01000004">
    <property type="protein sequence ID" value="GJJ70662.1"/>
    <property type="molecule type" value="Genomic_DNA"/>
</dbReference>
<protein>
    <recommendedName>
        <fullName evidence="5">TLC domain-containing protein</fullName>
    </recommendedName>
</protein>
<dbReference type="AlphaFoldDB" id="A0A9P3H5Y0"/>
<dbReference type="PANTHER" id="PTHR13439:SF72">
    <property type="entry name" value="TLC DOMAIN-CONTAINING PROTEIN"/>
    <property type="match status" value="1"/>
</dbReference>
<feature type="transmembrane region" description="Helical" evidence="2">
    <location>
        <begin position="92"/>
        <end position="111"/>
    </location>
</feature>
<comment type="caution">
    <text evidence="3">The sequence shown here is derived from an EMBL/GenBank/DDBJ whole genome shotgun (WGS) entry which is preliminary data.</text>
</comment>
<evidence type="ECO:0000313" key="3">
    <source>
        <dbReference type="EMBL" id="GJJ70662.1"/>
    </source>
</evidence>
<feature type="transmembrane region" description="Helical" evidence="2">
    <location>
        <begin position="368"/>
        <end position="387"/>
    </location>
</feature>
<feature type="transmembrane region" description="Helical" evidence="2">
    <location>
        <begin position="57"/>
        <end position="80"/>
    </location>
</feature>
<sequence length="475" mass="53754">MPSENSAVPSETVQGMLQFITEIAAEIPSGPDRPLMSNMEAPVDSIFGIELTPPNILLFRALIFSFFFQPVLLYSTWFLFPDLGKNRKRLSWTLTFFCAVLLVSTGIAEVGHVRLTIYSFLGWDKIAGPDATLFSYWTPTLHKWILQFRSGKDDQNAISTIKLVTTIMSYRTSDSWASFQDSITLAWEQLVPLLLDAETWKGLLGCWMRWVVSLPIFSLKPLEQPQLFSVSRPYLLGGGGRVLFSLESYPRDNWFISILSGYFVGYCLGDLVLGLLHYRKELDPASGWMHHTLYVGLVFKVAQKGQLGIFLAAGALLEVPTIFLASGNMFPHLREDFWFPLTFFIFRIVFVAGMLHEVTFNYPIPWEGVFVYFLALSIHVFWFVKYLKGRKRRALRAQKVKQEALERQKEQEQVQEQQDRGESMALMSPSLPSEKSLTALENEMGDVYSTGVASLAGHGGANTIQLRPKNSVARA</sequence>
<gene>
    <name evidence="3" type="ORF">EMPS_03012</name>
</gene>
<dbReference type="GO" id="GO:0055088">
    <property type="term" value="P:lipid homeostasis"/>
    <property type="evidence" value="ECO:0007669"/>
    <property type="project" value="TreeGrafter"/>
</dbReference>
<feature type="transmembrane region" description="Helical" evidence="2">
    <location>
        <begin position="337"/>
        <end position="356"/>
    </location>
</feature>
<evidence type="ECO:0000256" key="2">
    <source>
        <dbReference type="SAM" id="Phobius"/>
    </source>
</evidence>
<feature type="transmembrane region" description="Helical" evidence="2">
    <location>
        <begin position="307"/>
        <end position="325"/>
    </location>
</feature>
<feature type="transmembrane region" description="Helical" evidence="2">
    <location>
        <begin position="254"/>
        <end position="278"/>
    </location>
</feature>
<feature type="region of interest" description="Disordered" evidence="1">
    <location>
        <begin position="456"/>
        <end position="475"/>
    </location>
</feature>
<organism evidence="3 4">
    <name type="scientific">Entomortierella parvispora</name>
    <dbReference type="NCBI Taxonomy" id="205924"/>
    <lineage>
        <taxon>Eukaryota</taxon>
        <taxon>Fungi</taxon>
        <taxon>Fungi incertae sedis</taxon>
        <taxon>Mucoromycota</taxon>
        <taxon>Mortierellomycotina</taxon>
        <taxon>Mortierellomycetes</taxon>
        <taxon>Mortierellales</taxon>
        <taxon>Mortierellaceae</taxon>
        <taxon>Entomortierella</taxon>
    </lineage>
</organism>